<name>A0ABS4HV41_9BACL</name>
<evidence type="ECO:0008006" key="4">
    <source>
        <dbReference type="Google" id="ProtNLM"/>
    </source>
</evidence>
<gene>
    <name evidence="2" type="ORF">J2Z65_001692</name>
</gene>
<dbReference type="Proteomes" id="UP001519344">
    <property type="component" value="Unassembled WGS sequence"/>
</dbReference>
<sequence>MKWPIRFITTKLVLVLMLLAFTHNYAEATMASDSAEVNLHVKVSTLLDGYGTQENPISEKSFEPIPNARLIVIDRRGSITATGLTDSKGEWSIRLHTPIDPRFPSKKMGVVTVITVADGFNEFINFDVPVNEHGNGEGKVSVTLRRIRMDARNEPSFDSAAFHRFTVFEMLDDYAKEVGLVRQKQLKGAEGFGEVDMPWSAKLE</sequence>
<evidence type="ECO:0000256" key="1">
    <source>
        <dbReference type="SAM" id="SignalP"/>
    </source>
</evidence>
<feature type="chain" id="PRO_5045717534" description="Carboxypeptidase regulatory-like domain-containing protein" evidence="1">
    <location>
        <begin position="29"/>
        <end position="204"/>
    </location>
</feature>
<evidence type="ECO:0000313" key="2">
    <source>
        <dbReference type="EMBL" id="MBP1962493.1"/>
    </source>
</evidence>
<protein>
    <recommendedName>
        <fullName evidence="4">Carboxypeptidase regulatory-like domain-containing protein</fullName>
    </recommendedName>
</protein>
<feature type="signal peptide" evidence="1">
    <location>
        <begin position="1"/>
        <end position="28"/>
    </location>
</feature>
<organism evidence="2 3">
    <name type="scientific">Paenibacillus aceris</name>
    <dbReference type="NCBI Taxonomy" id="869555"/>
    <lineage>
        <taxon>Bacteria</taxon>
        <taxon>Bacillati</taxon>
        <taxon>Bacillota</taxon>
        <taxon>Bacilli</taxon>
        <taxon>Bacillales</taxon>
        <taxon>Paenibacillaceae</taxon>
        <taxon>Paenibacillus</taxon>
    </lineage>
</organism>
<reference evidence="2 3" key="1">
    <citation type="submission" date="2021-03" db="EMBL/GenBank/DDBJ databases">
        <title>Genomic Encyclopedia of Type Strains, Phase IV (KMG-IV): sequencing the most valuable type-strain genomes for metagenomic binning, comparative biology and taxonomic classification.</title>
        <authorList>
            <person name="Goeker M."/>
        </authorList>
    </citation>
    <scope>NUCLEOTIDE SEQUENCE [LARGE SCALE GENOMIC DNA]</scope>
    <source>
        <strain evidence="2 3">DSM 24950</strain>
    </source>
</reference>
<proteinExistence type="predicted"/>
<dbReference type="EMBL" id="JAGGKV010000003">
    <property type="protein sequence ID" value="MBP1962493.1"/>
    <property type="molecule type" value="Genomic_DNA"/>
</dbReference>
<accession>A0ABS4HV41</accession>
<comment type="caution">
    <text evidence="2">The sequence shown here is derived from an EMBL/GenBank/DDBJ whole genome shotgun (WGS) entry which is preliminary data.</text>
</comment>
<keyword evidence="1" id="KW-0732">Signal</keyword>
<evidence type="ECO:0000313" key="3">
    <source>
        <dbReference type="Proteomes" id="UP001519344"/>
    </source>
</evidence>
<keyword evidence="3" id="KW-1185">Reference proteome</keyword>
<dbReference type="RefSeq" id="WP_167062137.1">
    <property type="nucleotide sequence ID" value="NZ_JAAOZR010000024.1"/>
</dbReference>